<keyword evidence="2" id="KW-0175">Coiled coil</keyword>
<dbReference type="Pfam" id="PF04607">
    <property type="entry name" value="RelA_SpoT"/>
    <property type="match status" value="1"/>
</dbReference>
<dbReference type="Gene3D" id="3.30.460.10">
    <property type="entry name" value="Beta Polymerase, domain 2"/>
    <property type="match status" value="1"/>
</dbReference>
<organism evidence="4 5">
    <name type="scientific">Alkalicoccus halolimnae</name>
    <dbReference type="NCBI Taxonomy" id="1667239"/>
    <lineage>
        <taxon>Bacteria</taxon>
        <taxon>Bacillati</taxon>
        <taxon>Bacillota</taxon>
        <taxon>Bacilli</taxon>
        <taxon>Bacillales</taxon>
        <taxon>Bacillaceae</taxon>
        <taxon>Alkalicoccus</taxon>
    </lineage>
</organism>
<feature type="domain" description="RelA/SpoT" evidence="3">
    <location>
        <begin position="58"/>
        <end position="181"/>
    </location>
</feature>
<dbReference type="PANTHER" id="PTHR47837:SF2">
    <property type="entry name" value="GTP PYROPHOSPHOKINASE YWAC"/>
    <property type="match status" value="1"/>
</dbReference>
<dbReference type="InterPro" id="IPR052366">
    <property type="entry name" value="GTP_Pyrophosphokinase"/>
</dbReference>
<reference evidence="4 5" key="1">
    <citation type="submission" date="2024-01" db="EMBL/GenBank/DDBJ databases">
        <title>Complete Genome Sequence of Alkalicoccus halolimnae BZ-SZ-XJ29T, a Moderately Halophilic Bacterium Isolated from a Salt Lake.</title>
        <authorList>
            <person name="Zhao B."/>
        </authorList>
    </citation>
    <scope>NUCLEOTIDE SEQUENCE [LARGE SCALE GENOMIC DNA]</scope>
    <source>
        <strain evidence="4 5">BZ-SZ-XJ29</strain>
    </source>
</reference>
<evidence type="ECO:0000259" key="3">
    <source>
        <dbReference type="SMART" id="SM00954"/>
    </source>
</evidence>
<dbReference type="SUPFAM" id="SSF81301">
    <property type="entry name" value="Nucleotidyltransferase"/>
    <property type="match status" value="1"/>
</dbReference>
<evidence type="ECO:0000256" key="1">
    <source>
        <dbReference type="ARBA" id="ARBA00004976"/>
    </source>
</evidence>
<comment type="pathway">
    <text evidence="1">Purine metabolism; ppGpp biosynthesis; ppGpp from GTP: step 1/2.</text>
</comment>
<dbReference type="KEGG" id="ahal:FTX54_016385"/>
<evidence type="ECO:0000256" key="2">
    <source>
        <dbReference type="SAM" id="Coils"/>
    </source>
</evidence>
<dbReference type="EMBL" id="CP144914">
    <property type="protein sequence ID" value="WWD79948.1"/>
    <property type="molecule type" value="Genomic_DNA"/>
</dbReference>
<feature type="coiled-coil region" evidence="2">
    <location>
        <begin position="189"/>
        <end position="223"/>
    </location>
</feature>
<dbReference type="SMART" id="SM00954">
    <property type="entry name" value="RelA_SpoT"/>
    <property type="match status" value="1"/>
</dbReference>
<keyword evidence="5" id="KW-1185">Reference proteome</keyword>
<dbReference type="PANTHER" id="PTHR47837">
    <property type="entry name" value="GTP PYROPHOSPHOKINASE YJBM"/>
    <property type="match status" value="1"/>
</dbReference>
<dbReference type="OrthoDB" id="9789634at2"/>
<accession>A0A5C7FBJ2</accession>
<dbReference type="Gene3D" id="1.10.287.860">
    <property type="entry name" value="Nucleotidyltransferase"/>
    <property type="match status" value="1"/>
</dbReference>
<dbReference type="Proteomes" id="UP000321816">
    <property type="component" value="Chromosome"/>
</dbReference>
<dbReference type="RefSeq" id="WP_147802588.1">
    <property type="nucleotide sequence ID" value="NZ_CP144914.1"/>
</dbReference>
<dbReference type="InterPro" id="IPR007685">
    <property type="entry name" value="RelA_SpoT"/>
</dbReference>
<dbReference type="InterPro" id="IPR043519">
    <property type="entry name" value="NT_sf"/>
</dbReference>
<dbReference type="AlphaFoldDB" id="A0A5C7FBJ2"/>
<dbReference type="CDD" id="cd05399">
    <property type="entry name" value="NT_Rel-Spo_like"/>
    <property type="match status" value="1"/>
</dbReference>
<sequence>MKDNKTFNLKELKQLKMEMTKFLMNYEFAIEEITTKINILSQEFHYTHEHNPIEHVNYRLKSPESIVRKMHKKNLPLSLSAIQENITDIAGVRIVCSFISDIYALCRMLENQKDIKVIEIKDYIRQPKPSGYQSLHMLVKIPVYMSDCSKEVCVEIQIRTIAMDFWASLEHKIYYKYNQEVPGSLVNELKEAADSAAALDRKMEKLHLEMKEIKLQTEDEEETLELLLASNRFRLPERFLTSQGMMNPKKKE</sequence>
<proteinExistence type="predicted"/>
<protein>
    <submittedName>
        <fullName evidence="4">GTP pyrophosphokinase family protein</fullName>
    </submittedName>
</protein>
<evidence type="ECO:0000313" key="4">
    <source>
        <dbReference type="EMBL" id="WWD79948.1"/>
    </source>
</evidence>
<dbReference type="GO" id="GO:0015970">
    <property type="term" value="P:guanosine tetraphosphate biosynthetic process"/>
    <property type="evidence" value="ECO:0007669"/>
    <property type="project" value="UniProtKB-UniPathway"/>
</dbReference>
<evidence type="ECO:0000313" key="5">
    <source>
        <dbReference type="Proteomes" id="UP000321816"/>
    </source>
</evidence>
<gene>
    <name evidence="4" type="ORF">FTX54_016385</name>
</gene>
<name>A0A5C7FBJ2_9BACI</name>